<reference evidence="1" key="1">
    <citation type="journal article" date="2013" name="Nat. Commun.">
        <title>Whole-genome sequencing of Oryza brachyantha reveals mechanisms underlying Oryza genome evolution.</title>
        <authorList>
            <person name="Chen J."/>
            <person name="Huang Q."/>
            <person name="Gao D."/>
            <person name="Wang J."/>
            <person name="Lang Y."/>
            <person name="Liu T."/>
            <person name="Li B."/>
            <person name="Bai Z."/>
            <person name="Luis Goicoechea J."/>
            <person name="Liang C."/>
            <person name="Chen C."/>
            <person name="Zhang W."/>
            <person name="Sun S."/>
            <person name="Liao Y."/>
            <person name="Zhang X."/>
            <person name="Yang L."/>
            <person name="Song C."/>
            <person name="Wang M."/>
            <person name="Shi J."/>
            <person name="Liu G."/>
            <person name="Liu J."/>
            <person name="Zhou H."/>
            <person name="Zhou W."/>
            <person name="Yu Q."/>
            <person name="An N."/>
            <person name="Chen Y."/>
            <person name="Cai Q."/>
            <person name="Wang B."/>
            <person name="Liu B."/>
            <person name="Min J."/>
            <person name="Huang Y."/>
            <person name="Wu H."/>
            <person name="Li Z."/>
            <person name="Zhang Y."/>
            <person name="Yin Y."/>
            <person name="Song W."/>
            <person name="Jiang J."/>
            <person name="Jackson S.A."/>
            <person name="Wing R.A."/>
            <person name="Wang J."/>
            <person name="Chen M."/>
        </authorList>
    </citation>
    <scope>NUCLEOTIDE SEQUENCE [LARGE SCALE GENOMIC DNA]</scope>
    <source>
        <strain evidence="1">cv. IRGC 101232</strain>
    </source>
</reference>
<evidence type="ECO:0000313" key="2">
    <source>
        <dbReference type="Proteomes" id="UP000006038"/>
    </source>
</evidence>
<dbReference type="Gramene" id="OB07G21870.1">
    <property type="protein sequence ID" value="OB07G21870.1"/>
    <property type="gene ID" value="OB07G21870"/>
</dbReference>
<proteinExistence type="predicted"/>
<sequence>MRLLEKMWRNLDITETCFLAACSSWFMQFASLSLQDAEYIYYWTMSVGQIRTLLTPKFR</sequence>
<keyword evidence="2" id="KW-1185">Reference proteome</keyword>
<name>J3MLA5_ORYBR</name>
<accession>J3MLA5</accession>
<organism evidence="1">
    <name type="scientific">Oryza brachyantha</name>
    <name type="common">malo sina</name>
    <dbReference type="NCBI Taxonomy" id="4533"/>
    <lineage>
        <taxon>Eukaryota</taxon>
        <taxon>Viridiplantae</taxon>
        <taxon>Streptophyta</taxon>
        <taxon>Embryophyta</taxon>
        <taxon>Tracheophyta</taxon>
        <taxon>Spermatophyta</taxon>
        <taxon>Magnoliopsida</taxon>
        <taxon>Liliopsida</taxon>
        <taxon>Poales</taxon>
        <taxon>Poaceae</taxon>
        <taxon>BOP clade</taxon>
        <taxon>Oryzoideae</taxon>
        <taxon>Oryzeae</taxon>
        <taxon>Oryzinae</taxon>
        <taxon>Oryza</taxon>
    </lineage>
</organism>
<dbReference type="Proteomes" id="UP000006038">
    <property type="component" value="Chromosome 7"/>
</dbReference>
<protein>
    <submittedName>
        <fullName evidence="1">Uncharacterized protein</fullName>
    </submittedName>
</protein>
<reference evidence="1" key="2">
    <citation type="submission" date="2013-04" db="UniProtKB">
        <authorList>
            <consortium name="EnsemblPlants"/>
        </authorList>
    </citation>
    <scope>IDENTIFICATION</scope>
</reference>
<dbReference type="EnsemblPlants" id="OB07G21870.1">
    <property type="protein sequence ID" value="OB07G21870.1"/>
    <property type="gene ID" value="OB07G21870"/>
</dbReference>
<dbReference type="HOGENOM" id="CLU_2964593_0_0_1"/>
<evidence type="ECO:0000313" key="1">
    <source>
        <dbReference type="EnsemblPlants" id="OB07G21870.1"/>
    </source>
</evidence>
<dbReference type="AlphaFoldDB" id="J3MLA5"/>